<name>A0A0G2H536_9PEZI</name>
<reference evidence="1 2" key="1">
    <citation type="submission" date="2015-05" db="EMBL/GenBank/DDBJ databases">
        <title>Distinctive expansion of gene families associated with plant cell wall degradation and secondary metabolism in the genomes of grapevine trunk pathogens.</title>
        <authorList>
            <person name="Lawrence D.P."/>
            <person name="Travadon R."/>
            <person name="Rolshausen P.E."/>
            <person name="Baumgartner K."/>
        </authorList>
    </citation>
    <scope>NUCLEOTIDE SEQUENCE [LARGE SCALE GENOMIC DNA]</scope>
    <source>
        <strain evidence="1">DA912</strain>
    </source>
</reference>
<keyword evidence="2" id="KW-1185">Reference proteome</keyword>
<proteinExistence type="predicted"/>
<reference evidence="1 2" key="2">
    <citation type="submission" date="2015-05" db="EMBL/GenBank/DDBJ databases">
        <authorList>
            <person name="Morales-Cruz A."/>
            <person name="Amrine K.C."/>
            <person name="Cantu D."/>
        </authorList>
    </citation>
    <scope>NUCLEOTIDE SEQUENCE [LARGE SCALE GENOMIC DNA]</scope>
    <source>
        <strain evidence="1">DA912</strain>
    </source>
</reference>
<organism evidence="1 2">
    <name type="scientific">Diaporthe ampelina</name>
    <dbReference type="NCBI Taxonomy" id="1214573"/>
    <lineage>
        <taxon>Eukaryota</taxon>
        <taxon>Fungi</taxon>
        <taxon>Dikarya</taxon>
        <taxon>Ascomycota</taxon>
        <taxon>Pezizomycotina</taxon>
        <taxon>Sordariomycetes</taxon>
        <taxon>Sordariomycetidae</taxon>
        <taxon>Diaporthales</taxon>
        <taxon>Diaporthaceae</taxon>
        <taxon>Diaporthe</taxon>
    </lineage>
</organism>
<evidence type="ECO:0000313" key="1">
    <source>
        <dbReference type="EMBL" id="KKY30338.1"/>
    </source>
</evidence>
<dbReference type="EMBL" id="LCUC01000496">
    <property type="protein sequence ID" value="KKY30338.1"/>
    <property type="molecule type" value="Genomic_DNA"/>
</dbReference>
<dbReference type="AlphaFoldDB" id="A0A0G2H536"/>
<sequence length="186" mass="20667">MSSNVHPLDQAPRNTPSKELRNGLAKVVAVHGIAIGALFAARYHESLNQANPPTLDELLLRVLDMRVKLGQGYAKFHQGSPNSVALRLLLARAGPRYPFEQNASDGIDRKGNPITGRKCACPGCEYRSPDHKRHTEDMHARDPVLALCCPYDGCQTTYYCGRDSEMKLHCDNHQTKGMPLSTFRLQ</sequence>
<comment type="caution">
    <text evidence="1">The sequence shown here is derived from an EMBL/GenBank/DDBJ whole genome shotgun (WGS) entry which is preliminary data.</text>
</comment>
<evidence type="ECO:0000313" key="2">
    <source>
        <dbReference type="Proteomes" id="UP000034680"/>
    </source>
</evidence>
<protein>
    <submittedName>
        <fullName evidence="1">Uncharacterized protein</fullName>
    </submittedName>
</protein>
<accession>A0A0G2H536</accession>
<dbReference type="Proteomes" id="UP000034680">
    <property type="component" value="Unassembled WGS sequence"/>
</dbReference>
<gene>
    <name evidence="1" type="ORF">UCDDA912_g09724</name>
</gene>